<feature type="compositionally biased region" description="Basic residues" evidence="5">
    <location>
        <begin position="425"/>
        <end position="444"/>
    </location>
</feature>
<dbReference type="InterPro" id="IPR001965">
    <property type="entry name" value="Znf_PHD"/>
</dbReference>
<dbReference type="Gene3D" id="3.30.40.10">
    <property type="entry name" value="Zinc/RING finger domain, C3HC4 (zinc finger)"/>
    <property type="match status" value="1"/>
</dbReference>
<sequence>MDAVVDPGGLKEESVSCANDLTTVAENSNVEAEIEKSKNINDYNEDDFNSSTGELEVTINNADDLKVSCRKQSSAPQIDMNQLHSEPDFAAVCSFFNKFNVLIGIKSITFTKLENILTSFDIEGRGMYIIHPNWIAPFLYFVVNKELIDLHLTLMRRVRMSSVRTETWENYLMKFLATNDMLQGELFQLERYGYVHLPVSSKIQILKALCEAQFDFNPKLKENIVATCKAFDLRLIPLGMDKSGLSYWFQQDIEHNIRFYTEEQDDQSGVTWTLVARSAEELEKLIVKLKAEDLGYKRKDSDGKGEEKAVQTDMQEGSMVMSTKKGTFIDICYDEVMIKKMREAIIKQKEERKNKRERKGEIEKEEGCGEEDEEKPGEVDDDMEDWSESTSASDSESGEEGDSFDSNDGDDLGAGSSDDEFMPKSVRKSLGKRRRRDVKKKKKKLDLDDMDEEDEDSDEEEEQKERKKATEETSCGQCKTSSDWDVLLLCDVCDDAWHTYCLKPMLWYVPDGDWFCPKCVHGMLIEKLEEVAMCLDFHLKKKSAEDKRKKAAADRLRREMEYIGVSLNNIIPTTLKQSALPSSSSSTESEDDGQRRCKKKAVKRIAPKSKFQREVMMTIAEGRSRRKTKQVDYNFSEYDSVIQEACEEMGDVSSNEREGGDYHYYGML</sequence>
<accession>A0A1I7XVS0</accession>
<evidence type="ECO:0000256" key="5">
    <source>
        <dbReference type="SAM" id="MobiDB-lite"/>
    </source>
</evidence>
<name>A0A1I7XVS0_HETBA</name>
<organism evidence="7 8">
    <name type="scientific">Heterorhabditis bacteriophora</name>
    <name type="common">Entomopathogenic nematode worm</name>
    <dbReference type="NCBI Taxonomy" id="37862"/>
    <lineage>
        <taxon>Eukaryota</taxon>
        <taxon>Metazoa</taxon>
        <taxon>Ecdysozoa</taxon>
        <taxon>Nematoda</taxon>
        <taxon>Chromadorea</taxon>
        <taxon>Rhabditida</taxon>
        <taxon>Rhabditina</taxon>
        <taxon>Rhabditomorpha</taxon>
        <taxon>Strongyloidea</taxon>
        <taxon>Heterorhabditidae</taxon>
        <taxon>Heterorhabditis</taxon>
    </lineage>
</organism>
<keyword evidence="7" id="KW-1185">Reference proteome</keyword>
<evidence type="ECO:0000313" key="7">
    <source>
        <dbReference type="Proteomes" id="UP000095283"/>
    </source>
</evidence>
<feature type="domain" description="PHD-type" evidence="6">
    <location>
        <begin position="472"/>
        <end position="522"/>
    </location>
</feature>
<dbReference type="GO" id="GO:0042393">
    <property type="term" value="F:histone binding"/>
    <property type="evidence" value="ECO:0007669"/>
    <property type="project" value="TreeGrafter"/>
</dbReference>
<evidence type="ECO:0000256" key="2">
    <source>
        <dbReference type="ARBA" id="ARBA00022771"/>
    </source>
</evidence>
<evidence type="ECO:0000259" key="6">
    <source>
        <dbReference type="PROSITE" id="PS50016"/>
    </source>
</evidence>
<dbReference type="WBParaSite" id="Hba_21666">
    <property type="protein sequence ID" value="Hba_21666"/>
    <property type="gene ID" value="Hba_21666"/>
</dbReference>
<dbReference type="PROSITE" id="PS01359">
    <property type="entry name" value="ZF_PHD_1"/>
    <property type="match status" value="1"/>
</dbReference>
<dbReference type="SMART" id="SM00249">
    <property type="entry name" value="PHD"/>
    <property type="match status" value="1"/>
</dbReference>
<dbReference type="InterPro" id="IPR019786">
    <property type="entry name" value="Zinc_finger_PHD-type_CS"/>
</dbReference>
<dbReference type="PROSITE" id="PS50016">
    <property type="entry name" value="ZF_PHD_2"/>
    <property type="match status" value="1"/>
</dbReference>
<dbReference type="CDD" id="cd15543">
    <property type="entry name" value="PHD_RSF1"/>
    <property type="match status" value="1"/>
</dbReference>
<evidence type="ECO:0000313" key="8">
    <source>
        <dbReference type="WBParaSite" id="Hba_21666"/>
    </source>
</evidence>
<keyword evidence="3" id="KW-0862">Zinc</keyword>
<feature type="region of interest" description="Disordered" evidence="5">
    <location>
        <begin position="577"/>
        <end position="599"/>
    </location>
</feature>
<dbReference type="InterPro" id="IPR011011">
    <property type="entry name" value="Znf_FYVE_PHD"/>
</dbReference>
<dbReference type="InterPro" id="IPR019787">
    <property type="entry name" value="Znf_PHD-finger"/>
</dbReference>
<dbReference type="SUPFAM" id="SSF57903">
    <property type="entry name" value="FYVE/PHD zinc finger"/>
    <property type="match status" value="1"/>
</dbReference>
<dbReference type="GO" id="GO:0008270">
    <property type="term" value="F:zinc ion binding"/>
    <property type="evidence" value="ECO:0007669"/>
    <property type="project" value="UniProtKB-KW"/>
</dbReference>
<dbReference type="Pfam" id="PF00628">
    <property type="entry name" value="PHD"/>
    <property type="match status" value="1"/>
</dbReference>
<dbReference type="GO" id="GO:0045892">
    <property type="term" value="P:negative regulation of DNA-templated transcription"/>
    <property type="evidence" value="ECO:0007669"/>
    <property type="project" value="TreeGrafter"/>
</dbReference>
<dbReference type="Proteomes" id="UP000095283">
    <property type="component" value="Unplaced"/>
</dbReference>
<feature type="compositionally biased region" description="Acidic residues" evidence="5">
    <location>
        <begin position="368"/>
        <end position="387"/>
    </location>
</feature>
<dbReference type="AlphaFoldDB" id="A0A1I7XVS0"/>
<dbReference type="GO" id="GO:0031213">
    <property type="term" value="C:RSF complex"/>
    <property type="evidence" value="ECO:0007669"/>
    <property type="project" value="InterPro"/>
</dbReference>
<feature type="compositionally biased region" description="Acidic residues" evidence="5">
    <location>
        <begin position="396"/>
        <end position="411"/>
    </location>
</feature>
<dbReference type="PANTHER" id="PTHR14296:SF16">
    <property type="entry name" value="REMODELING AND SPACING FACTOR 1"/>
    <property type="match status" value="1"/>
</dbReference>
<dbReference type="InterPro" id="IPR028938">
    <property type="entry name" value="Rsf1-like"/>
</dbReference>
<feature type="compositionally biased region" description="Basic and acidic residues" evidence="5">
    <location>
        <begin position="350"/>
        <end position="367"/>
    </location>
</feature>
<dbReference type="PANTHER" id="PTHR14296">
    <property type="entry name" value="REMODELING AND SPACING FACTOR 1"/>
    <property type="match status" value="1"/>
</dbReference>
<proteinExistence type="predicted"/>
<feature type="region of interest" description="Disordered" evidence="5">
    <location>
        <begin position="350"/>
        <end position="478"/>
    </location>
</feature>
<evidence type="ECO:0000256" key="1">
    <source>
        <dbReference type="ARBA" id="ARBA00022723"/>
    </source>
</evidence>
<evidence type="ECO:0000256" key="4">
    <source>
        <dbReference type="PROSITE-ProRule" id="PRU00146"/>
    </source>
</evidence>
<protein>
    <submittedName>
        <fullName evidence="8">PHD-type domain-containing protein</fullName>
    </submittedName>
</protein>
<keyword evidence="1" id="KW-0479">Metal-binding</keyword>
<evidence type="ECO:0000256" key="3">
    <source>
        <dbReference type="ARBA" id="ARBA00022833"/>
    </source>
</evidence>
<dbReference type="InterPro" id="IPR013083">
    <property type="entry name" value="Znf_RING/FYVE/PHD"/>
</dbReference>
<reference evidence="8" key="1">
    <citation type="submission" date="2016-11" db="UniProtKB">
        <authorList>
            <consortium name="WormBaseParasite"/>
        </authorList>
    </citation>
    <scope>IDENTIFICATION</scope>
</reference>
<feature type="compositionally biased region" description="Acidic residues" evidence="5">
    <location>
        <begin position="448"/>
        <end position="462"/>
    </location>
</feature>
<keyword evidence="2 4" id="KW-0863">Zinc-finger</keyword>